<reference evidence="3 4" key="1">
    <citation type="submission" date="2017-09" db="EMBL/GenBank/DDBJ databases">
        <title>Depth-based differentiation of microbial function through sediment-hosted aquifers and enrichment of novel symbionts in the deep terrestrial subsurface.</title>
        <authorList>
            <person name="Probst A.J."/>
            <person name="Ladd B."/>
            <person name="Jarett J.K."/>
            <person name="Geller-Mcgrath D.E."/>
            <person name="Sieber C.M."/>
            <person name="Emerson J.B."/>
            <person name="Anantharaman K."/>
            <person name="Thomas B.C."/>
            <person name="Malmstrom R."/>
            <person name="Stieglmeier M."/>
            <person name="Klingl A."/>
            <person name="Woyke T."/>
            <person name="Ryan C.M."/>
            <person name="Banfield J.F."/>
        </authorList>
    </citation>
    <scope>NUCLEOTIDE SEQUENCE [LARGE SCALE GENOMIC DNA]</scope>
    <source>
        <strain evidence="3">CG22_combo_CG10-13_8_21_14_all_39_12</strain>
    </source>
</reference>
<dbReference type="AlphaFoldDB" id="A0A2H0BFS9"/>
<feature type="domain" description="DUF8173" evidence="2">
    <location>
        <begin position="232"/>
        <end position="373"/>
    </location>
</feature>
<evidence type="ECO:0000313" key="4">
    <source>
        <dbReference type="Proteomes" id="UP000228495"/>
    </source>
</evidence>
<feature type="transmembrane region" description="Helical" evidence="1">
    <location>
        <begin position="307"/>
        <end position="325"/>
    </location>
</feature>
<keyword evidence="1" id="KW-1133">Transmembrane helix</keyword>
<comment type="caution">
    <text evidence="3">The sequence shown here is derived from an EMBL/GenBank/DDBJ whole genome shotgun (WGS) entry which is preliminary data.</text>
</comment>
<keyword evidence="1" id="KW-0812">Transmembrane</keyword>
<evidence type="ECO:0000259" key="2">
    <source>
        <dbReference type="Pfam" id="PF26514"/>
    </source>
</evidence>
<proteinExistence type="predicted"/>
<feature type="transmembrane region" description="Helical" evidence="1">
    <location>
        <begin position="229"/>
        <end position="252"/>
    </location>
</feature>
<feature type="transmembrane region" description="Helical" evidence="1">
    <location>
        <begin position="273"/>
        <end position="301"/>
    </location>
</feature>
<protein>
    <recommendedName>
        <fullName evidence="2">DUF8173 domain-containing protein</fullName>
    </recommendedName>
</protein>
<name>A0A2H0BFS9_UNCKA</name>
<organism evidence="3 4">
    <name type="scientific">candidate division WWE3 bacterium CG22_combo_CG10-13_8_21_14_all_39_12</name>
    <dbReference type="NCBI Taxonomy" id="1975094"/>
    <lineage>
        <taxon>Bacteria</taxon>
        <taxon>Katanobacteria</taxon>
    </lineage>
</organism>
<dbReference type="InterPro" id="IPR012332">
    <property type="entry name" value="Autotransporter_pectin_lyase_C"/>
</dbReference>
<evidence type="ECO:0000313" key="3">
    <source>
        <dbReference type="EMBL" id="PIP56484.1"/>
    </source>
</evidence>
<accession>A0A2H0BFS9</accession>
<dbReference type="InterPro" id="IPR058486">
    <property type="entry name" value="DUF8173"/>
</dbReference>
<feature type="transmembrane region" description="Helical" evidence="1">
    <location>
        <begin position="361"/>
        <end position="380"/>
    </location>
</feature>
<gene>
    <name evidence="3" type="ORF">COX05_02805</name>
</gene>
<dbReference type="Pfam" id="PF26514">
    <property type="entry name" value="DUF8173"/>
    <property type="match status" value="1"/>
</dbReference>
<keyword evidence="1" id="KW-0472">Membrane</keyword>
<dbReference type="Gene3D" id="2.160.20.20">
    <property type="match status" value="1"/>
</dbReference>
<evidence type="ECO:0000256" key="1">
    <source>
        <dbReference type="SAM" id="Phobius"/>
    </source>
</evidence>
<dbReference type="EMBL" id="PCSU01000048">
    <property type="protein sequence ID" value="PIP56484.1"/>
    <property type="molecule type" value="Genomic_DNA"/>
</dbReference>
<sequence>MKKIILSLSIAIIVSFVVFPVTVNAMIVNSKGNVTIAADETIDDDLFIAGETVTIRGVINGDVYAAGGTVDIDGVVNGDVLAAGGMVTISGQIKDDVRVAGGQVTISNAIIGDNVTVAGGNVSIDNQTTVGGSLSFGVGYFSVAAQVARGIVGGGGAVYMNGTVANDVSIGVGELRIGPDANIAGDISYTSDTKAIVDDSATVGGSITQDVPVSTKVDINEIDHFIRNILVVFAVGGFFSMLLVGAIMIFMARDALVGISKIISNNTLRVGGIGFIALIVFIPAVVLVSATIVGIPLAMIAGGMFTLFLYISPIIFSMSLGKWILKFVGNATKNQYAFLVVGLFTFTVVSIIPIIGGIVTLVALIIGLGAIITYSAQIISRNRLNG</sequence>
<dbReference type="Proteomes" id="UP000228495">
    <property type="component" value="Unassembled WGS sequence"/>
</dbReference>